<comment type="catalytic activity">
    <reaction evidence="7 8">
        <text>cytidine(34) in tRNA(Ile2) + L-lysine + ATP = lysidine(34) in tRNA(Ile2) + AMP + diphosphate + H(+)</text>
        <dbReference type="Rhea" id="RHEA:43744"/>
        <dbReference type="Rhea" id="RHEA-COMP:10625"/>
        <dbReference type="Rhea" id="RHEA-COMP:10670"/>
        <dbReference type="ChEBI" id="CHEBI:15378"/>
        <dbReference type="ChEBI" id="CHEBI:30616"/>
        <dbReference type="ChEBI" id="CHEBI:32551"/>
        <dbReference type="ChEBI" id="CHEBI:33019"/>
        <dbReference type="ChEBI" id="CHEBI:82748"/>
        <dbReference type="ChEBI" id="CHEBI:83665"/>
        <dbReference type="ChEBI" id="CHEBI:456215"/>
        <dbReference type="EC" id="6.3.4.19"/>
    </reaction>
</comment>
<dbReference type="InterPro" id="IPR011063">
    <property type="entry name" value="TilS/TtcA_N"/>
</dbReference>
<dbReference type="PANTHER" id="PTHR43033:SF1">
    <property type="entry name" value="TRNA(ILE)-LYSIDINE SYNTHASE-RELATED"/>
    <property type="match status" value="1"/>
</dbReference>
<dbReference type="GO" id="GO:0032267">
    <property type="term" value="F:tRNA(Ile)-lysidine synthase activity"/>
    <property type="evidence" value="ECO:0007669"/>
    <property type="project" value="UniProtKB-EC"/>
</dbReference>
<reference evidence="11" key="1">
    <citation type="submission" date="2016-12" db="EMBL/GenBank/DDBJ databases">
        <title>Draft Genome Sequences od Carboxydothermus pertinax and islandicus, Hydrogenogenic Carboxydotrophic Bacteria.</title>
        <authorList>
            <person name="Fukuyama Y."/>
            <person name="Ohmae K."/>
            <person name="Yoneda Y."/>
            <person name="Yoshida T."/>
            <person name="Sako Y."/>
        </authorList>
    </citation>
    <scope>NUCLEOTIDE SEQUENCE [LARGE SCALE GENOMIC DNA]</scope>
    <source>
        <strain evidence="11">Ug1</strain>
    </source>
</reference>
<comment type="function">
    <text evidence="8">Ligates lysine onto the cytidine present at position 34 of the AUA codon-specific tRNA(Ile) that contains the anticodon CAU, in an ATP-dependent manner. Cytidine is converted to lysidine, thus changing the amino acid specificity of the tRNA from methionine to isoleucine.</text>
</comment>
<proteinExistence type="inferred from homology"/>
<comment type="caution">
    <text evidence="10">The sequence shown here is derived from an EMBL/GenBank/DDBJ whole genome shotgun (WGS) entry which is preliminary data.</text>
</comment>
<organism evidence="10 11">
    <name type="scientific">Carboxydothermus pertinax</name>
    <dbReference type="NCBI Taxonomy" id="870242"/>
    <lineage>
        <taxon>Bacteria</taxon>
        <taxon>Bacillati</taxon>
        <taxon>Bacillota</taxon>
        <taxon>Clostridia</taxon>
        <taxon>Thermoanaerobacterales</taxon>
        <taxon>Thermoanaerobacteraceae</taxon>
        <taxon>Carboxydothermus</taxon>
    </lineage>
</organism>
<dbReference type="EMBL" id="BDJK01000066">
    <property type="protein sequence ID" value="GAV24001.1"/>
    <property type="molecule type" value="Genomic_DNA"/>
</dbReference>
<dbReference type="NCBIfam" id="TIGR02433">
    <property type="entry name" value="lysidine_TilS_C"/>
    <property type="match status" value="1"/>
</dbReference>
<dbReference type="PANTHER" id="PTHR43033">
    <property type="entry name" value="TRNA(ILE)-LYSIDINE SYNTHASE-RELATED"/>
    <property type="match status" value="1"/>
</dbReference>
<accession>A0A1L8CYP8</accession>
<sequence>MINPGEKVVVGVSGGPDSMALLFCLLKYREEVGIEIEVAHVNHGLRGRESDLDEQLVQEFSQKHGLKFHTKKLCSLKTATENLQAEARRRRYEFFFEILEKTGATKIALAHTASDVAETVMMNILRGAGTEGLCGIWPVRGKIIRPLFSVFRREVMAFLEEERIPYRVDSSNLVPKYLRNKVRLKLFPYINEEFGTDIEERLFNLAQIKQEENQVLEKHLKELWQKVYGYDGQGYLDVRILQNLSSAEAGLILRKFWEEATGTKRDLYQEHIESLLAFCSDLKGTRYLMLPRGIRARLSYGKLYFEAKNFWQNIKFFYEITPPGQMEIPEVGKKIIITPAPQDNFDLMLKEKSLVVVRNRRPGDRFTFKGHTKKLKEWLIDLKIPKDLRDRLVILEINGLVAWVEGLGPGDLFKKRIFQSSPAYKIDIELLKSC</sequence>
<evidence type="ECO:0000256" key="6">
    <source>
        <dbReference type="ARBA" id="ARBA00022840"/>
    </source>
</evidence>
<dbReference type="GO" id="GO:0005737">
    <property type="term" value="C:cytoplasm"/>
    <property type="evidence" value="ECO:0007669"/>
    <property type="project" value="UniProtKB-SubCell"/>
</dbReference>
<gene>
    <name evidence="8" type="primary">tilS</name>
    <name evidence="10" type="ORF">cpu_25110</name>
</gene>
<comment type="domain">
    <text evidence="8">The N-terminal region contains the highly conserved SGGXDS motif, predicted to be a P-loop motif involved in ATP binding.</text>
</comment>
<name>A0A1L8CYP8_9THEO</name>
<evidence type="ECO:0000313" key="10">
    <source>
        <dbReference type="EMBL" id="GAV24001.1"/>
    </source>
</evidence>
<evidence type="ECO:0000256" key="7">
    <source>
        <dbReference type="ARBA" id="ARBA00048539"/>
    </source>
</evidence>
<dbReference type="NCBIfam" id="TIGR02432">
    <property type="entry name" value="lysidine_TilS_N"/>
    <property type="match status" value="1"/>
</dbReference>
<dbReference type="Pfam" id="PF11734">
    <property type="entry name" value="TilS_C"/>
    <property type="match status" value="1"/>
</dbReference>
<dbReference type="InterPro" id="IPR012094">
    <property type="entry name" value="tRNA_Ile_lys_synt"/>
</dbReference>
<dbReference type="Pfam" id="PF01171">
    <property type="entry name" value="ATP_bind_3"/>
    <property type="match status" value="1"/>
</dbReference>
<evidence type="ECO:0000256" key="1">
    <source>
        <dbReference type="ARBA" id="ARBA00004496"/>
    </source>
</evidence>
<keyword evidence="2 8" id="KW-0963">Cytoplasm</keyword>
<dbReference type="InterPro" id="IPR012796">
    <property type="entry name" value="Lysidine-tRNA-synth_C"/>
</dbReference>
<keyword evidence="3 8" id="KW-0436">Ligase</keyword>
<dbReference type="AlphaFoldDB" id="A0A1L8CYP8"/>
<keyword evidence="6 8" id="KW-0067">ATP-binding</keyword>
<dbReference type="CDD" id="cd01992">
    <property type="entry name" value="TilS_N"/>
    <property type="match status" value="1"/>
</dbReference>
<keyword evidence="11" id="KW-1185">Reference proteome</keyword>
<dbReference type="SUPFAM" id="SSF52402">
    <property type="entry name" value="Adenine nucleotide alpha hydrolases-like"/>
    <property type="match status" value="1"/>
</dbReference>
<evidence type="ECO:0000313" key="11">
    <source>
        <dbReference type="Proteomes" id="UP000187485"/>
    </source>
</evidence>
<dbReference type="GO" id="GO:0005524">
    <property type="term" value="F:ATP binding"/>
    <property type="evidence" value="ECO:0007669"/>
    <property type="project" value="UniProtKB-UniRule"/>
</dbReference>
<dbReference type="InterPro" id="IPR012795">
    <property type="entry name" value="tRNA_Ile_lys_synt_N"/>
</dbReference>
<dbReference type="Gene3D" id="1.20.59.20">
    <property type="match status" value="1"/>
</dbReference>
<dbReference type="Gene3D" id="3.40.50.620">
    <property type="entry name" value="HUPs"/>
    <property type="match status" value="1"/>
</dbReference>
<keyword evidence="4 8" id="KW-0819">tRNA processing</keyword>
<comment type="similarity">
    <text evidence="8">Belongs to the tRNA(Ile)-lysidine synthase family.</text>
</comment>
<evidence type="ECO:0000256" key="4">
    <source>
        <dbReference type="ARBA" id="ARBA00022694"/>
    </source>
</evidence>
<dbReference type="SMART" id="SM00977">
    <property type="entry name" value="TilS_C"/>
    <property type="match status" value="1"/>
</dbReference>
<dbReference type="GO" id="GO:0006400">
    <property type="term" value="P:tRNA modification"/>
    <property type="evidence" value="ECO:0007669"/>
    <property type="project" value="UniProtKB-UniRule"/>
</dbReference>
<dbReference type="HAMAP" id="MF_01161">
    <property type="entry name" value="tRNA_Ile_lys_synt"/>
    <property type="match status" value="1"/>
</dbReference>
<evidence type="ECO:0000256" key="2">
    <source>
        <dbReference type="ARBA" id="ARBA00022490"/>
    </source>
</evidence>
<evidence type="ECO:0000259" key="9">
    <source>
        <dbReference type="SMART" id="SM00977"/>
    </source>
</evidence>
<feature type="binding site" evidence="8">
    <location>
        <begin position="13"/>
        <end position="18"/>
    </location>
    <ligand>
        <name>ATP</name>
        <dbReference type="ChEBI" id="CHEBI:30616"/>
    </ligand>
</feature>
<keyword evidence="5 8" id="KW-0547">Nucleotide-binding</keyword>
<dbReference type="InterPro" id="IPR014729">
    <property type="entry name" value="Rossmann-like_a/b/a_fold"/>
</dbReference>
<evidence type="ECO:0000256" key="3">
    <source>
        <dbReference type="ARBA" id="ARBA00022598"/>
    </source>
</evidence>
<dbReference type="SUPFAM" id="SSF82829">
    <property type="entry name" value="MesJ substrate recognition domain-like"/>
    <property type="match status" value="1"/>
</dbReference>
<dbReference type="SUPFAM" id="SSF56037">
    <property type="entry name" value="PheT/TilS domain"/>
    <property type="match status" value="1"/>
</dbReference>
<evidence type="ECO:0000256" key="5">
    <source>
        <dbReference type="ARBA" id="ARBA00022741"/>
    </source>
</evidence>
<comment type="subcellular location">
    <subcellularLocation>
        <location evidence="1 8">Cytoplasm</location>
    </subcellularLocation>
</comment>
<protein>
    <recommendedName>
        <fullName evidence="8">tRNA(Ile)-lysidine synthase</fullName>
        <ecNumber evidence="8">6.3.4.19</ecNumber>
    </recommendedName>
    <alternativeName>
        <fullName evidence="8">tRNA(Ile)-2-lysyl-cytidine synthase</fullName>
    </alternativeName>
    <alternativeName>
        <fullName evidence="8">tRNA(Ile)-lysidine synthetase</fullName>
    </alternativeName>
</protein>
<dbReference type="EC" id="6.3.4.19" evidence="8"/>
<dbReference type="Proteomes" id="UP000187485">
    <property type="component" value="Unassembled WGS sequence"/>
</dbReference>
<dbReference type="STRING" id="870242.cpu_25110"/>
<evidence type="ECO:0000256" key="8">
    <source>
        <dbReference type="HAMAP-Rule" id="MF_01161"/>
    </source>
</evidence>
<feature type="domain" description="Lysidine-tRNA(Ile) synthetase C-terminal" evidence="9">
    <location>
        <begin position="355"/>
        <end position="428"/>
    </location>
</feature>